<organism evidence="1 2">
    <name type="scientific">Blastocystis sp. subtype 1 (strain ATCC 50177 / NandII)</name>
    <dbReference type="NCBI Taxonomy" id="478820"/>
    <lineage>
        <taxon>Eukaryota</taxon>
        <taxon>Sar</taxon>
        <taxon>Stramenopiles</taxon>
        <taxon>Bigyra</taxon>
        <taxon>Opalozoa</taxon>
        <taxon>Opalinata</taxon>
        <taxon>Blastocystidae</taxon>
        <taxon>Blastocystis</taxon>
    </lineage>
</organism>
<dbReference type="Proteomes" id="UP000078348">
    <property type="component" value="Unassembled WGS sequence"/>
</dbReference>
<keyword evidence="2" id="KW-1185">Reference proteome</keyword>
<comment type="caution">
    <text evidence="1">The sequence shown here is derived from an EMBL/GenBank/DDBJ whole genome shotgun (WGS) entry which is preliminary data.</text>
</comment>
<reference evidence="1 2" key="1">
    <citation type="submission" date="2016-05" db="EMBL/GenBank/DDBJ databases">
        <title>Nuclear genome of Blastocystis sp. subtype 1 NandII.</title>
        <authorList>
            <person name="Gentekaki E."/>
            <person name="Curtis B."/>
            <person name="Stairs C."/>
            <person name="Eme L."/>
            <person name="Herman E."/>
            <person name="Klimes V."/>
            <person name="Arias M.C."/>
            <person name="Elias M."/>
            <person name="Hilliou F."/>
            <person name="Klute M."/>
            <person name="Malik S.-B."/>
            <person name="Pightling A."/>
            <person name="Rachubinski R."/>
            <person name="Salas D."/>
            <person name="Schlacht A."/>
            <person name="Suga H."/>
            <person name="Archibald J."/>
            <person name="Ball S.G."/>
            <person name="Clark G."/>
            <person name="Dacks J."/>
            <person name="Van Der Giezen M."/>
            <person name="Tsaousis A."/>
            <person name="Roger A."/>
        </authorList>
    </citation>
    <scope>NUCLEOTIDE SEQUENCE [LARGE SCALE GENOMIC DNA]</scope>
    <source>
        <strain evidence="2">ATCC 50177 / NandII</strain>
    </source>
</reference>
<name>A0A196S716_BLAHN</name>
<protein>
    <submittedName>
        <fullName evidence="1">Uncharacterized protein</fullName>
    </submittedName>
</protein>
<sequence length="424" mass="47166">MDTLKIPQFSRVTKLLFYTITLFFFYRSLRILSAYPLGGVWGQAPVYLVHYDVSVPEKTQAEGFSVNSLPAKAMNDSPSIVPCRLHPGLFNGKKVVPLKRRSDFVVESVVRRNRSALPRAFLSKSHKYRLVLTTWVGEKELSAAVANTLQSLWVFQQFLNTRVVVFAWAQPVVSACLALGLDVVPSYPSNFAGLPLLREMLAAAQRLHTAPFYGFVDSEVLLSPALAPLLDALETQHARKRLTDGFLVAGVAFEAPVKAVPVASVTAYAKFVNRAQHKRRAGAREASDFWVVHRSAELELMGDVVVGRAGLDRYVVGLASTLQLSVVDVTFGAIAVRQTQKGKQAQQAQQAQQDEDAWFNAYCAGMQRLEAVALSLPGDRVAYWSENQEVVVERWGRGEAREKKREELQAMLLLSDKQMPKKFV</sequence>
<evidence type="ECO:0000313" key="1">
    <source>
        <dbReference type="EMBL" id="OAO11774.1"/>
    </source>
</evidence>
<dbReference type="AlphaFoldDB" id="A0A196S716"/>
<proteinExistence type="predicted"/>
<evidence type="ECO:0000313" key="2">
    <source>
        <dbReference type="Proteomes" id="UP000078348"/>
    </source>
</evidence>
<accession>A0A196S716</accession>
<gene>
    <name evidence="1" type="ORF">AV274_6609</name>
</gene>
<dbReference type="EMBL" id="LXWW01000580">
    <property type="protein sequence ID" value="OAO11774.1"/>
    <property type="molecule type" value="Genomic_DNA"/>
</dbReference>